<dbReference type="InterPro" id="IPR007240">
    <property type="entry name" value="Atg17"/>
</dbReference>
<dbReference type="GO" id="GO:0034727">
    <property type="term" value="P:piecemeal microautophagy of the nucleus"/>
    <property type="evidence" value="ECO:0007669"/>
    <property type="project" value="TreeGrafter"/>
</dbReference>
<evidence type="ECO:0000256" key="2">
    <source>
        <dbReference type="ARBA" id="ARBA00013806"/>
    </source>
</evidence>
<dbReference type="AlphaFoldDB" id="A0A9W8HVB0"/>
<evidence type="ECO:0000313" key="9">
    <source>
        <dbReference type="EMBL" id="KAJ2804260.1"/>
    </source>
</evidence>
<dbReference type="Proteomes" id="UP001140094">
    <property type="component" value="Unassembled WGS sequence"/>
</dbReference>
<feature type="domain" description="Autophagy protein ATG17-like" evidence="8">
    <location>
        <begin position="14"/>
        <end position="308"/>
    </location>
</feature>
<evidence type="ECO:0000259" key="8">
    <source>
        <dbReference type="Pfam" id="PF04108"/>
    </source>
</evidence>
<keyword evidence="10" id="KW-1185">Reference proteome</keyword>
<keyword evidence="3 6" id="KW-0963">Cytoplasm</keyword>
<evidence type="ECO:0000313" key="10">
    <source>
        <dbReference type="Proteomes" id="UP001140094"/>
    </source>
</evidence>
<dbReference type="GO" id="GO:1990316">
    <property type="term" value="C:Atg1/ULK1 kinase complex"/>
    <property type="evidence" value="ECO:0007669"/>
    <property type="project" value="TreeGrafter"/>
</dbReference>
<organism evidence="9 10">
    <name type="scientific">Coemansia guatemalensis</name>
    <dbReference type="NCBI Taxonomy" id="2761395"/>
    <lineage>
        <taxon>Eukaryota</taxon>
        <taxon>Fungi</taxon>
        <taxon>Fungi incertae sedis</taxon>
        <taxon>Zoopagomycota</taxon>
        <taxon>Kickxellomycotina</taxon>
        <taxon>Kickxellomycetes</taxon>
        <taxon>Kickxellales</taxon>
        <taxon>Kickxellaceae</taxon>
        <taxon>Coemansia</taxon>
    </lineage>
</organism>
<feature type="region of interest" description="Disordered" evidence="7">
    <location>
        <begin position="27"/>
        <end position="46"/>
    </location>
</feature>
<dbReference type="Pfam" id="PF04108">
    <property type="entry name" value="ATG17_like"/>
    <property type="match status" value="1"/>
</dbReference>
<evidence type="ECO:0000256" key="6">
    <source>
        <dbReference type="RuleBase" id="RU368080"/>
    </source>
</evidence>
<dbReference type="EMBL" id="JANBUO010000420">
    <property type="protein sequence ID" value="KAJ2804260.1"/>
    <property type="molecule type" value="Genomic_DNA"/>
</dbReference>
<dbReference type="PANTHER" id="PTHR28005">
    <property type="entry name" value="AUTOPHAGY-RELATED PROTEIN 17"/>
    <property type="match status" value="1"/>
</dbReference>
<accession>A0A9W8HVB0</accession>
<comment type="subcellular location">
    <subcellularLocation>
        <location evidence="6">Cytoplasm</location>
    </subcellularLocation>
    <subcellularLocation>
        <location evidence="6">Preautophagosomal structure membrane</location>
        <topology evidence="6">Peripheral membrane protein</topology>
    </subcellularLocation>
</comment>
<proteinExistence type="inferred from homology"/>
<dbReference type="OrthoDB" id="1937984at2759"/>
<dbReference type="GO" id="GO:0060090">
    <property type="term" value="F:molecular adaptor activity"/>
    <property type="evidence" value="ECO:0007669"/>
    <property type="project" value="TreeGrafter"/>
</dbReference>
<evidence type="ECO:0000256" key="3">
    <source>
        <dbReference type="ARBA" id="ARBA00022490"/>
    </source>
</evidence>
<gene>
    <name evidence="9" type="ORF">H4R20_002578</name>
</gene>
<name>A0A9W8HVB0_9FUNG</name>
<dbReference type="GO" id="GO:0034045">
    <property type="term" value="C:phagophore assembly site membrane"/>
    <property type="evidence" value="ECO:0007669"/>
    <property type="project" value="UniProtKB-SubCell"/>
</dbReference>
<evidence type="ECO:0000256" key="4">
    <source>
        <dbReference type="ARBA" id="ARBA00023006"/>
    </source>
</evidence>
<keyword evidence="4 6" id="KW-0072">Autophagy</keyword>
<evidence type="ECO:0000256" key="1">
    <source>
        <dbReference type="ARBA" id="ARBA00006259"/>
    </source>
</evidence>
<evidence type="ECO:0000256" key="7">
    <source>
        <dbReference type="SAM" id="MobiDB-lite"/>
    </source>
</evidence>
<comment type="similarity">
    <text evidence="1 6">Belongs to the ATG17 family.</text>
</comment>
<protein>
    <recommendedName>
        <fullName evidence="2 6">Autophagy-related protein 17</fullName>
    </recommendedName>
</protein>
<evidence type="ECO:0000256" key="5">
    <source>
        <dbReference type="ARBA" id="ARBA00023136"/>
    </source>
</evidence>
<dbReference type="InterPro" id="IPR045326">
    <property type="entry name" value="ATG17-like_dom"/>
</dbReference>
<dbReference type="GO" id="GO:0000045">
    <property type="term" value="P:autophagosome assembly"/>
    <property type="evidence" value="ECO:0007669"/>
    <property type="project" value="TreeGrafter"/>
</dbReference>
<sequence length="348" mass="39534">LKEQQAVDLRREMTMIIELLKSREVVEKEFRSPHPPEGEGKEPPKHTLYDHIDQAAVDALEARVRECLEELRDIAKTDSVQCTLTLKEIADIDVPVAEDISVTWEGVEAIGGLVAETQKAKDEIAQDLHSMEHHCNQLRDTIRDLEAEGGVLSMDDYNVLLRDTSEIPGIVGELQEMLQEVRRRTDEINVRYLQYNAFMEENRRAFAAVAQIADISQRYVKAVAESQGRYAGLMAAVDAALEDMWGLVTWYRQFHSAYDGLIGEVHRRRQAHRELLGAVEEMRARLDAAHADEMRTRAAFVDREGPFLPSDLCPFIQDPPARFVIEEATDDGGRFVSVQSHETRLLDE</sequence>
<feature type="non-terminal residue" evidence="9">
    <location>
        <position position="1"/>
    </location>
</feature>
<dbReference type="SUPFAM" id="SSF58104">
    <property type="entry name" value="Methyl-accepting chemotaxis protein (MCP) signaling domain"/>
    <property type="match status" value="1"/>
</dbReference>
<dbReference type="GO" id="GO:0000422">
    <property type="term" value="P:autophagy of mitochondrion"/>
    <property type="evidence" value="ECO:0007669"/>
    <property type="project" value="TreeGrafter"/>
</dbReference>
<keyword evidence="5" id="KW-0472">Membrane</keyword>
<comment type="caution">
    <text evidence="9">The sequence shown here is derived from an EMBL/GenBank/DDBJ whole genome shotgun (WGS) entry which is preliminary data.</text>
</comment>
<reference evidence="9" key="1">
    <citation type="submission" date="2022-07" db="EMBL/GenBank/DDBJ databases">
        <title>Phylogenomic reconstructions and comparative analyses of Kickxellomycotina fungi.</title>
        <authorList>
            <person name="Reynolds N.K."/>
            <person name="Stajich J.E."/>
            <person name="Barry K."/>
            <person name="Grigoriev I.V."/>
            <person name="Crous P."/>
            <person name="Smith M.E."/>
        </authorList>
    </citation>
    <scope>NUCLEOTIDE SEQUENCE</scope>
    <source>
        <strain evidence="9">NRRL 1565</strain>
    </source>
</reference>
<dbReference type="PANTHER" id="PTHR28005:SF1">
    <property type="entry name" value="AUTOPHAGY-RELATED PROTEIN 17"/>
    <property type="match status" value="1"/>
</dbReference>
<dbReference type="GO" id="GO:0030295">
    <property type="term" value="F:protein kinase activator activity"/>
    <property type="evidence" value="ECO:0007669"/>
    <property type="project" value="TreeGrafter"/>
</dbReference>
<comment type="function">
    <text evidence="6">Autophagy-specific protein that functions in response to autophagy-inducing signals as a scaffold to recruit other ATG proteins to organize preautophagosomal structure (PAS) formation. Modulates the timing and magnitude of the autophagy response, such as the size of the sequestering vesicles. Plays particularly a role in pexophagy and nucleophagy.</text>
</comment>